<dbReference type="NCBIfam" id="TIGR00562">
    <property type="entry name" value="proto_IX_ox"/>
    <property type="match status" value="1"/>
</dbReference>
<proteinExistence type="predicted"/>
<dbReference type="AlphaFoldDB" id="A0A3B0SUR7"/>
<evidence type="ECO:0000256" key="4">
    <source>
        <dbReference type="ARBA" id="ARBA00023002"/>
    </source>
</evidence>
<dbReference type="Pfam" id="PF01593">
    <property type="entry name" value="Amino_oxidase"/>
    <property type="match status" value="1"/>
</dbReference>
<dbReference type="PANTHER" id="PTHR42923">
    <property type="entry name" value="PROTOPORPHYRINOGEN OXIDASE"/>
    <property type="match status" value="1"/>
</dbReference>
<dbReference type="EC" id="1.3.3.4" evidence="8"/>
<dbReference type="GO" id="GO:0006783">
    <property type="term" value="P:heme biosynthetic process"/>
    <property type="evidence" value="ECO:0007669"/>
    <property type="project" value="UniProtKB-KW"/>
</dbReference>
<evidence type="ECO:0000256" key="2">
    <source>
        <dbReference type="ARBA" id="ARBA00022630"/>
    </source>
</evidence>
<dbReference type="Gene3D" id="1.10.3110.10">
    <property type="entry name" value="protoporphyrinogen ix oxidase, domain 3"/>
    <property type="match status" value="1"/>
</dbReference>
<dbReference type="Gene3D" id="3.90.660.20">
    <property type="entry name" value="Protoporphyrinogen oxidase, mitochondrial, domain 2"/>
    <property type="match status" value="1"/>
</dbReference>
<keyword evidence="4 8" id="KW-0560">Oxidoreductase</keyword>
<organism evidence="8">
    <name type="scientific">hydrothermal vent metagenome</name>
    <dbReference type="NCBI Taxonomy" id="652676"/>
    <lineage>
        <taxon>unclassified sequences</taxon>
        <taxon>metagenomes</taxon>
        <taxon>ecological metagenomes</taxon>
    </lineage>
</organism>
<evidence type="ECO:0000313" key="8">
    <source>
        <dbReference type="EMBL" id="VAW10121.1"/>
    </source>
</evidence>
<dbReference type="InterPro" id="IPR050464">
    <property type="entry name" value="Zeta_carotene_desat/Oxidored"/>
</dbReference>
<dbReference type="SUPFAM" id="SSF54373">
    <property type="entry name" value="FAD-linked reductases, C-terminal domain"/>
    <property type="match status" value="1"/>
</dbReference>
<protein>
    <submittedName>
        <fullName evidence="8">Protoporphyrinogen IX oxidase, aerobic, HemY</fullName>
        <ecNumber evidence="8">1.3.3.4</ecNumber>
    </submittedName>
</protein>
<evidence type="ECO:0000256" key="3">
    <source>
        <dbReference type="ARBA" id="ARBA00022827"/>
    </source>
</evidence>
<evidence type="ECO:0000256" key="5">
    <source>
        <dbReference type="ARBA" id="ARBA00023133"/>
    </source>
</evidence>
<comment type="pathway">
    <text evidence="6">Porphyrin-containing compound metabolism.</text>
</comment>
<gene>
    <name evidence="8" type="ORF">MNBD_ALPHA09-1111</name>
</gene>
<dbReference type="InterPro" id="IPR002937">
    <property type="entry name" value="Amino_oxidase"/>
</dbReference>
<dbReference type="InterPro" id="IPR036188">
    <property type="entry name" value="FAD/NAD-bd_sf"/>
</dbReference>
<evidence type="ECO:0000256" key="1">
    <source>
        <dbReference type="ARBA" id="ARBA00001974"/>
    </source>
</evidence>
<evidence type="ECO:0000256" key="6">
    <source>
        <dbReference type="ARBA" id="ARBA00023444"/>
    </source>
</evidence>
<name>A0A3B0SUR7_9ZZZZ</name>
<feature type="domain" description="Amine oxidase" evidence="7">
    <location>
        <begin position="12"/>
        <end position="442"/>
    </location>
</feature>
<dbReference type="Gene3D" id="3.50.50.60">
    <property type="entry name" value="FAD/NAD(P)-binding domain"/>
    <property type="match status" value="1"/>
</dbReference>
<dbReference type="PANTHER" id="PTHR42923:SF3">
    <property type="entry name" value="PROTOPORPHYRINOGEN OXIDASE"/>
    <property type="match status" value="1"/>
</dbReference>
<keyword evidence="5" id="KW-0350">Heme biosynthesis</keyword>
<dbReference type="EMBL" id="UOEM01000004">
    <property type="protein sequence ID" value="VAW10121.1"/>
    <property type="molecule type" value="Genomic_DNA"/>
</dbReference>
<dbReference type="SUPFAM" id="SSF51905">
    <property type="entry name" value="FAD/NAD(P)-binding domain"/>
    <property type="match status" value="1"/>
</dbReference>
<evidence type="ECO:0000259" key="7">
    <source>
        <dbReference type="Pfam" id="PF01593"/>
    </source>
</evidence>
<accession>A0A3B0SUR7</accession>
<keyword evidence="3" id="KW-0274">FAD</keyword>
<comment type="cofactor">
    <cofactor evidence="1">
        <name>FAD</name>
        <dbReference type="ChEBI" id="CHEBI:57692"/>
    </cofactor>
</comment>
<dbReference type="GO" id="GO:0004729">
    <property type="term" value="F:oxygen-dependent protoporphyrinogen oxidase activity"/>
    <property type="evidence" value="ECO:0007669"/>
    <property type="project" value="UniProtKB-EC"/>
</dbReference>
<keyword evidence="2" id="KW-0285">Flavoprotein</keyword>
<sequence length="463" mass="49574">MSHDVVVIGAGVSGLSCANDLVGMGMDVRILERQVTTGGNARSERFDGFLMEYGPSTVNAAFPTAMDRIRHLGLEPDARPLGPGVTKRYLRDERGLHGISIHPMGFFTSRYLSPFTRLSMAAEFLRPAKSDKAEETIHQFVSRRFGAGFADKVIEPLAAGLFMGDSKTLSVSGTFPKLVDLEERFGSIMRGILAAKRGREPGRHLLSWDGGIGTLPRTLAERLGARIHPRTTVTKITRTPAGFKIATANSGTIFARAVVLAVQPHVASALLENLDPQSAAAAGDIPAPPIGVVYLGYRKDQVSHHLDGLGFLSTKNDGQVISGAQFCSTMFEGRAPAGHVSVSCYLGGARNPELTNLPENDLINLVSGELSGLLGIKGGPVLARAHRWPRGLPHYTLGHVDRRKAIETADQRVPGLFLTGNFLQGVSITNCLETASATAKKVQAALERVTNLDVGNERSGKKS</sequence>
<dbReference type="InterPro" id="IPR004572">
    <property type="entry name" value="Protoporphyrinogen_oxidase"/>
</dbReference>
<reference evidence="8" key="1">
    <citation type="submission" date="2018-06" db="EMBL/GenBank/DDBJ databases">
        <authorList>
            <person name="Zhirakovskaya E."/>
        </authorList>
    </citation>
    <scope>NUCLEOTIDE SEQUENCE</scope>
</reference>